<sequence>MPTEIDKAKSIGKSIPALLLARRKELGLTLKALADKAELSPAFVSQAERGKAVPSIVSLMQLAAALETDINYFLSPPKIESLVRRADDPVQVDIESPVTYYRLDGDVRNPQLTALLMIIPPGCELPQVHRQEGDDFFYVLQGSKRIVVGDEVFDLNAGDSIHINSQIDHNAMNLGDTECRVLWVGTPAIFP</sequence>
<dbReference type="RefSeq" id="WP_142929877.1">
    <property type="nucleotide sequence ID" value="NZ_ML660112.1"/>
</dbReference>
<dbReference type="SUPFAM" id="SSF51182">
    <property type="entry name" value="RmlC-like cupins"/>
    <property type="match status" value="1"/>
</dbReference>
<dbReference type="CDD" id="cd00093">
    <property type="entry name" value="HTH_XRE"/>
    <property type="match status" value="1"/>
</dbReference>
<evidence type="ECO:0000256" key="1">
    <source>
        <dbReference type="ARBA" id="ARBA00023125"/>
    </source>
</evidence>
<dbReference type="EMBL" id="VHSG01000036">
    <property type="protein sequence ID" value="TQV67252.1"/>
    <property type="molecule type" value="Genomic_DNA"/>
</dbReference>
<organism evidence="3 4">
    <name type="scientific">Exilibacterium tricleocarpae</name>
    <dbReference type="NCBI Taxonomy" id="2591008"/>
    <lineage>
        <taxon>Bacteria</taxon>
        <taxon>Pseudomonadati</taxon>
        <taxon>Pseudomonadota</taxon>
        <taxon>Gammaproteobacteria</taxon>
        <taxon>Cellvibrionales</taxon>
        <taxon>Cellvibrionaceae</taxon>
        <taxon>Exilibacterium</taxon>
    </lineage>
</organism>
<reference evidence="3 4" key="1">
    <citation type="submission" date="2019-06" db="EMBL/GenBank/DDBJ databases">
        <title>Whole genome sequence for Cellvibrionaceae sp. R142.</title>
        <authorList>
            <person name="Wang G."/>
        </authorList>
    </citation>
    <scope>NUCLEOTIDE SEQUENCE [LARGE SCALE GENOMIC DNA]</scope>
    <source>
        <strain evidence="3 4">R142</strain>
    </source>
</reference>
<dbReference type="Proteomes" id="UP000319732">
    <property type="component" value="Unassembled WGS sequence"/>
</dbReference>
<name>A0A545SQK3_9GAMM</name>
<dbReference type="OrthoDB" id="9805356at2"/>
<comment type="caution">
    <text evidence="3">The sequence shown here is derived from an EMBL/GenBank/DDBJ whole genome shotgun (WGS) entry which is preliminary data.</text>
</comment>
<dbReference type="Pfam" id="PF07883">
    <property type="entry name" value="Cupin_2"/>
    <property type="match status" value="1"/>
</dbReference>
<dbReference type="InterPro" id="IPR001387">
    <property type="entry name" value="Cro/C1-type_HTH"/>
</dbReference>
<dbReference type="CDD" id="cd02209">
    <property type="entry name" value="cupin_XRE_C"/>
    <property type="match status" value="1"/>
</dbReference>
<dbReference type="PANTHER" id="PTHR46797">
    <property type="entry name" value="HTH-TYPE TRANSCRIPTIONAL REGULATOR"/>
    <property type="match status" value="1"/>
</dbReference>
<dbReference type="PANTHER" id="PTHR46797:SF1">
    <property type="entry name" value="METHYLPHOSPHONATE SYNTHASE"/>
    <property type="match status" value="1"/>
</dbReference>
<protein>
    <submittedName>
        <fullName evidence="3">Cupin domain-containing protein</fullName>
    </submittedName>
</protein>
<dbReference type="PROSITE" id="PS50943">
    <property type="entry name" value="HTH_CROC1"/>
    <property type="match status" value="1"/>
</dbReference>
<dbReference type="InterPro" id="IPR014710">
    <property type="entry name" value="RmlC-like_jellyroll"/>
</dbReference>
<evidence type="ECO:0000313" key="3">
    <source>
        <dbReference type="EMBL" id="TQV67252.1"/>
    </source>
</evidence>
<dbReference type="GO" id="GO:0003700">
    <property type="term" value="F:DNA-binding transcription factor activity"/>
    <property type="evidence" value="ECO:0007669"/>
    <property type="project" value="TreeGrafter"/>
</dbReference>
<dbReference type="InterPro" id="IPR050807">
    <property type="entry name" value="TransReg_Diox_bact_type"/>
</dbReference>
<dbReference type="AlphaFoldDB" id="A0A545SQK3"/>
<dbReference type="SMART" id="SM00530">
    <property type="entry name" value="HTH_XRE"/>
    <property type="match status" value="1"/>
</dbReference>
<feature type="domain" description="HTH cro/C1-type" evidence="2">
    <location>
        <begin position="19"/>
        <end position="73"/>
    </location>
</feature>
<dbReference type="InterPro" id="IPR010982">
    <property type="entry name" value="Lambda_DNA-bd_dom_sf"/>
</dbReference>
<dbReference type="GO" id="GO:0005829">
    <property type="term" value="C:cytosol"/>
    <property type="evidence" value="ECO:0007669"/>
    <property type="project" value="TreeGrafter"/>
</dbReference>
<dbReference type="Gene3D" id="1.10.260.40">
    <property type="entry name" value="lambda repressor-like DNA-binding domains"/>
    <property type="match status" value="1"/>
</dbReference>
<evidence type="ECO:0000313" key="4">
    <source>
        <dbReference type="Proteomes" id="UP000319732"/>
    </source>
</evidence>
<keyword evidence="4" id="KW-1185">Reference proteome</keyword>
<gene>
    <name evidence="3" type="ORF">FKG94_26015</name>
</gene>
<keyword evidence="1" id="KW-0238">DNA-binding</keyword>
<accession>A0A545SQK3</accession>
<dbReference type="GO" id="GO:0003677">
    <property type="term" value="F:DNA binding"/>
    <property type="evidence" value="ECO:0007669"/>
    <property type="project" value="UniProtKB-KW"/>
</dbReference>
<dbReference type="Pfam" id="PF01381">
    <property type="entry name" value="HTH_3"/>
    <property type="match status" value="1"/>
</dbReference>
<dbReference type="SUPFAM" id="SSF47413">
    <property type="entry name" value="lambda repressor-like DNA-binding domains"/>
    <property type="match status" value="1"/>
</dbReference>
<dbReference type="Gene3D" id="2.60.120.10">
    <property type="entry name" value="Jelly Rolls"/>
    <property type="match status" value="1"/>
</dbReference>
<proteinExistence type="predicted"/>
<evidence type="ECO:0000259" key="2">
    <source>
        <dbReference type="PROSITE" id="PS50943"/>
    </source>
</evidence>
<dbReference type="InterPro" id="IPR013096">
    <property type="entry name" value="Cupin_2"/>
</dbReference>
<dbReference type="InterPro" id="IPR011051">
    <property type="entry name" value="RmlC_Cupin_sf"/>
</dbReference>